<proteinExistence type="predicted"/>
<protein>
    <submittedName>
        <fullName evidence="3">Uncharacterized protein</fullName>
    </submittedName>
</protein>
<feature type="region of interest" description="Disordered" evidence="1">
    <location>
        <begin position="326"/>
        <end position="376"/>
    </location>
</feature>
<feature type="compositionally biased region" description="Acidic residues" evidence="1">
    <location>
        <begin position="219"/>
        <end position="230"/>
    </location>
</feature>
<keyword evidence="2" id="KW-0732">Signal</keyword>
<feature type="compositionally biased region" description="Basic and acidic residues" evidence="1">
    <location>
        <begin position="179"/>
        <end position="196"/>
    </location>
</feature>
<sequence>MMMKIHILLSLFLFLQSPYLSSSTGTPTHSFYTPVNTGTNHQAGNQVIWSPIEPKKEDGLSIIQHNPHHQSLIQPFSGNAPTSTADNSYVLSEPKSQSNLYVTSGSGRAGGGDNIFKSYSGPSGGGDHVETEALVQFYQRPIGYEITSEKGVPQYGGDQRGGIDPSFTGGETFPPSSHGDLRAKPVNEDNSFHDGYSHFQAQKQNQEASSNDPNKNFEDFEGFGIDEDDGDFRQDFSEDYNDGSKDYNHNHHHQTREHENNLHANPEHNTNNNQRNHGTHSEHHENEYTEPSNSFYDYASQDYREEVSENSGPSAKSPVKFNPYGGFQVYGSPSDSSFEHEDYNKSPSSRENYNDHPNQHDFYNGPEGTPSNGQTRDVIPTLSERMYDDNPSGMKYKHISTRDASNPLRAYNSFINP</sequence>
<organism evidence="3">
    <name type="scientific">Lepeophtheirus salmonis</name>
    <name type="common">Salmon louse</name>
    <name type="synonym">Caligus salmonis</name>
    <dbReference type="NCBI Taxonomy" id="72036"/>
    <lineage>
        <taxon>Eukaryota</taxon>
        <taxon>Metazoa</taxon>
        <taxon>Ecdysozoa</taxon>
        <taxon>Arthropoda</taxon>
        <taxon>Crustacea</taxon>
        <taxon>Multicrustacea</taxon>
        <taxon>Hexanauplia</taxon>
        <taxon>Copepoda</taxon>
        <taxon>Siphonostomatoida</taxon>
        <taxon>Caligidae</taxon>
        <taxon>Lepeophtheirus</taxon>
    </lineage>
</organism>
<feature type="chain" id="PRO_5005489449" evidence="2">
    <location>
        <begin position="24"/>
        <end position="417"/>
    </location>
</feature>
<feature type="compositionally biased region" description="Polar residues" evidence="1">
    <location>
        <begin position="267"/>
        <end position="276"/>
    </location>
</feature>
<feature type="compositionally biased region" description="Polar residues" evidence="1">
    <location>
        <begin position="199"/>
        <end position="214"/>
    </location>
</feature>
<dbReference type="AlphaFoldDB" id="A0A0K2VHY8"/>
<evidence type="ECO:0000256" key="2">
    <source>
        <dbReference type="SAM" id="SignalP"/>
    </source>
</evidence>
<evidence type="ECO:0000313" key="3">
    <source>
        <dbReference type="EMBL" id="CDW49960.1"/>
    </source>
</evidence>
<feature type="signal peptide" evidence="2">
    <location>
        <begin position="1"/>
        <end position="23"/>
    </location>
</feature>
<reference evidence="3" key="1">
    <citation type="submission" date="2014-05" db="EMBL/GenBank/DDBJ databases">
        <authorList>
            <person name="Chronopoulou M."/>
        </authorList>
    </citation>
    <scope>NUCLEOTIDE SEQUENCE</scope>
    <source>
        <tissue evidence="3">Whole organism</tissue>
    </source>
</reference>
<feature type="compositionally biased region" description="Basic and acidic residues" evidence="1">
    <location>
        <begin position="231"/>
        <end position="249"/>
    </location>
</feature>
<accession>A0A0K2VHY8</accession>
<name>A0A0K2VHY8_LEPSM</name>
<evidence type="ECO:0000256" key="1">
    <source>
        <dbReference type="SAM" id="MobiDB-lite"/>
    </source>
</evidence>
<feature type="region of interest" description="Disordered" evidence="1">
    <location>
        <begin position="149"/>
        <end position="294"/>
    </location>
</feature>
<dbReference type="EMBL" id="HACA01032599">
    <property type="protein sequence ID" value="CDW49960.1"/>
    <property type="molecule type" value="Transcribed_RNA"/>
</dbReference>